<dbReference type="Gramene" id="NC9G0234690.1">
    <property type="protein sequence ID" value="NC9G0234690.1:cds"/>
    <property type="gene ID" value="NC9G0234690"/>
</dbReference>
<dbReference type="Pfam" id="PF04759">
    <property type="entry name" value="DUF617"/>
    <property type="match status" value="1"/>
</dbReference>
<reference evidence="1" key="1">
    <citation type="submission" date="2019-09" db="EMBL/GenBank/DDBJ databases">
        <authorList>
            <person name="Zhang L."/>
        </authorList>
    </citation>
    <scope>NUCLEOTIDE SEQUENCE</scope>
</reference>
<organism evidence="1">
    <name type="scientific">Nymphaea colorata</name>
    <name type="common">pocket water lily</name>
    <dbReference type="NCBI Taxonomy" id="210225"/>
    <lineage>
        <taxon>Eukaryota</taxon>
        <taxon>Viridiplantae</taxon>
        <taxon>Streptophyta</taxon>
        <taxon>Embryophyta</taxon>
        <taxon>Tracheophyta</taxon>
        <taxon>Spermatophyta</taxon>
        <taxon>Magnoliopsida</taxon>
        <taxon>Nymphaeales</taxon>
        <taxon>Nymphaeaceae</taxon>
        <taxon>Nymphaea</taxon>
    </lineage>
</organism>
<dbReference type="NCBIfam" id="TIGR01570">
    <property type="entry name" value="A_thal_3588"/>
    <property type="match status" value="1"/>
</dbReference>
<dbReference type="OrthoDB" id="672310at2759"/>
<evidence type="ECO:0008006" key="2">
    <source>
        <dbReference type="Google" id="ProtNLM"/>
    </source>
</evidence>
<accession>A0A5K1GCF6</accession>
<dbReference type="PANTHER" id="PTHR31696">
    <property type="entry name" value="PROTEIN MIZU-KUSSEI 1"/>
    <property type="match status" value="1"/>
</dbReference>
<dbReference type="InterPro" id="IPR006460">
    <property type="entry name" value="MIZ1-like_pln"/>
</dbReference>
<evidence type="ECO:0000313" key="1">
    <source>
        <dbReference type="EMBL" id="VVW73788.1"/>
    </source>
</evidence>
<dbReference type="OMA" id="CEKQAVE"/>
<sequence length="229" mass="25071">MTPPPSPRPSPLQPSKKKQKPVKIIRYFRSIFRSLPILTPSCKFPTNLPGVHSDAISVSNSGTRVTGTLFGFRKARVSLALQDNPRCLPIVVIELPLPTGNLLKEMTSGLVRIALESEKRAAAASEKTKLLDEPVWTVYCNGRKAGYGMKREPAELDMHVMELLQAVSMGGGVLPYDNAENGVNEGDGELTYMRANFDRVTGSKDSEALYMVSPDGQNGPELTIFLVRV</sequence>
<protein>
    <recommendedName>
        <fullName evidence="2">Protein MIZU-KUSSEI 1</fullName>
    </recommendedName>
</protein>
<dbReference type="GO" id="GO:0010274">
    <property type="term" value="P:hydrotropism"/>
    <property type="evidence" value="ECO:0007669"/>
    <property type="project" value="InterPro"/>
</dbReference>
<name>A0A5K1GCF6_9MAGN</name>
<gene>
    <name evidence="1" type="ORF">NYM_LOCUS27812</name>
</gene>
<proteinExistence type="predicted"/>
<dbReference type="PANTHER" id="PTHR31696:SF4">
    <property type="entry name" value="OS08G0171800 PROTEIN"/>
    <property type="match status" value="1"/>
</dbReference>
<dbReference type="EMBL" id="LR721787">
    <property type="protein sequence ID" value="VVW73788.1"/>
    <property type="molecule type" value="Genomic_DNA"/>
</dbReference>
<dbReference type="AlphaFoldDB" id="A0A5K1GCF6"/>